<comment type="similarity">
    <text evidence="2 11 12">Belongs to the class-I aminoacyl-tRNA synthetase family.</text>
</comment>
<dbReference type="InterPro" id="IPR036695">
    <property type="entry name" value="Arg-tRNA-synth_N_sf"/>
</dbReference>
<protein>
    <recommendedName>
        <fullName evidence="11">Arginine--tRNA ligase</fullName>
        <ecNumber evidence="11">6.1.1.19</ecNumber>
    </recommendedName>
    <alternativeName>
        <fullName evidence="11">Arginyl-tRNA synthetase</fullName>
        <shortName evidence="11">ArgRS</shortName>
    </alternativeName>
</protein>
<dbReference type="InterPro" id="IPR001278">
    <property type="entry name" value="Arg-tRNA-ligase"/>
</dbReference>
<comment type="caution">
    <text evidence="15">The sequence shown here is derived from an EMBL/GenBank/DDBJ whole genome shotgun (WGS) entry which is preliminary data.</text>
</comment>
<gene>
    <name evidence="11" type="primary">argS</name>
    <name evidence="15" type="ORF">MAIT1_03876</name>
</gene>
<organism evidence="15 16">
    <name type="scientific">Magnetofaba australis IT-1</name>
    <dbReference type="NCBI Taxonomy" id="1434232"/>
    <lineage>
        <taxon>Bacteria</taxon>
        <taxon>Pseudomonadati</taxon>
        <taxon>Pseudomonadota</taxon>
        <taxon>Magnetococcia</taxon>
        <taxon>Magnetococcales</taxon>
        <taxon>Magnetococcaceae</taxon>
        <taxon>Magnetofaba</taxon>
    </lineage>
</organism>
<evidence type="ECO:0000259" key="13">
    <source>
        <dbReference type="SMART" id="SM00836"/>
    </source>
</evidence>
<reference evidence="15 16" key="1">
    <citation type="journal article" date="2016" name="BMC Genomics">
        <title>Combined genomic and structural analyses of a cultured magnetotactic bacterium reveals its niche adaptation to a dynamic environment.</title>
        <authorList>
            <person name="Araujo A.C."/>
            <person name="Morillo V."/>
            <person name="Cypriano J."/>
            <person name="Teixeira L.C."/>
            <person name="Leao P."/>
            <person name="Lyra S."/>
            <person name="Almeida L.G."/>
            <person name="Bazylinski D.A."/>
            <person name="Vasconcellos A.T."/>
            <person name="Abreu F."/>
            <person name="Lins U."/>
        </authorList>
    </citation>
    <scope>NUCLEOTIDE SEQUENCE [LARGE SCALE GENOMIC DNA]</scope>
    <source>
        <strain evidence="15 16">IT-1</strain>
    </source>
</reference>
<dbReference type="InterPro" id="IPR014729">
    <property type="entry name" value="Rossmann-like_a/b/a_fold"/>
</dbReference>
<dbReference type="STRING" id="1434232.MAIT1_03876"/>
<dbReference type="FunFam" id="3.30.1360.70:FF:000003">
    <property type="entry name" value="Arginine--tRNA ligase"/>
    <property type="match status" value="1"/>
</dbReference>
<evidence type="ECO:0000256" key="12">
    <source>
        <dbReference type="RuleBase" id="RU363038"/>
    </source>
</evidence>
<dbReference type="Pfam" id="PF05746">
    <property type="entry name" value="DALR_1"/>
    <property type="match status" value="1"/>
</dbReference>
<evidence type="ECO:0000256" key="8">
    <source>
        <dbReference type="ARBA" id="ARBA00022917"/>
    </source>
</evidence>
<dbReference type="NCBIfam" id="TIGR00456">
    <property type="entry name" value="argS"/>
    <property type="match status" value="1"/>
</dbReference>
<comment type="subcellular location">
    <subcellularLocation>
        <location evidence="1 11">Cytoplasm</location>
    </subcellularLocation>
</comment>
<dbReference type="PANTHER" id="PTHR11956">
    <property type="entry name" value="ARGINYL-TRNA SYNTHETASE"/>
    <property type="match status" value="1"/>
</dbReference>
<dbReference type="RefSeq" id="WP_085441150.1">
    <property type="nucleotide sequence ID" value="NZ_LVJN01000015.1"/>
</dbReference>
<dbReference type="InterPro" id="IPR005148">
    <property type="entry name" value="Arg-tRNA-synth_N"/>
</dbReference>
<evidence type="ECO:0000256" key="11">
    <source>
        <dbReference type="HAMAP-Rule" id="MF_00123"/>
    </source>
</evidence>
<dbReference type="PANTHER" id="PTHR11956:SF5">
    <property type="entry name" value="ARGININE--TRNA LIGASE, CYTOPLASMIC"/>
    <property type="match status" value="1"/>
</dbReference>
<keyword evidence="5 11" id="KW-0436">Ligase</keyword>
<feature type="domain" description="DALR anticodon binding" evidence="13">
    <location>
        <begin position="452"/>
        <end position="574"/>
    </location>
</feature>
<dbReference type="EC" id="6.1.1.19" evidence="11"/>
<feature type="domain" description="Arginyl tRNA synthetase N-terminal" evidence="14">
    <location>
        <begin position="3"/>
        <end position="92"/>
    </location>
</feature>
<dbReference type="InterPro" id="IPR035684">
    <property type="entry name" value="ArgRS_core"/>
</dbReference>
<dbReference type="SUPFAM" id="SSF47323">
    <property type="entry name" value="Anticodon-binding domain of a subclass of class I aminoacyl-tRNA synthetases"/>
    <property type="match status" value="1"/>
</dbReference>
<keyword evidence="8 11" id="KW-0648">Protein biosynthesis</keyword>
<evidence type="ECO:0000313" key="15">
    <source>
        <dbReference type="EMBL" id="OSM07198.1"/>
    </source>
</evidence>
<dbReference type="EMBL" id="LVJN01000015">
    <property type="protein sequence ID" value="OSM07198.1"/>
    <property type="molecule type" value="Genomic_DNA"/>
</dbReference>
<dbReference type="AlphaFoldDB" id="A0A1Y2K8Y0"/>
<dbReference type="InterPro" id="IPR001412">
    <property type="entry name" value="aa-tRNA-synth_I_CS"/>
</dbReference>
<dbReference type="Proteomes" id="UP000194003">
    <property type="component" value="Unassembled WGS sequence"/>
</dbReference>
<dbReference type="Pfam" id="PF00750">
    <property type="entry name" value="tRNA-synt_1d"/>
    <property type="match status" value="1"/>
</dbReference>
<feature type="short sequence motif" description="'HIGH' region" evidence="11">
    <location>
        <begin position="129"/>
        <end position="139"/>
    </location>
</feature>
<dbReference type="Pfam" id="PF03485">
    <property type="entry name" value="Arg_tRNA_synt_N"/>
    <property type="match status" value="1"/>
</dbReference>
<evidence type="ECO:0000256" key="5">
    <source>
        <dbReference type="ARBA" id="ARBA00022598"/>
    </source>
</evidence>
<evidence type="ECO:0000256" key="1">
    <source>
        <dbReference type="ARBA" id="ARBA00004496"/>
    </source>
</evidence>
<evidence type="ECO:0000256" key="4">
    <source>
        <dbReference type="ARBA" id="ARBA00022490"/>
    </source>
</evidence>
<dbReference type="InterPro" id="IPR009080">
    <property type="entry name" value="tRNAsynth_Ia_anticodon-bd"/>
</dbReference>
<dbReference type="FunFam" id="3.40.50.620:FF:000062">
    <property type="entry name" value="Arginine--tRNA ligase"/>
    <property type="match status" value="1"/>
</dbReference>
<dbReference type="FunFam" id="1.10.730.10:FF:000008">
    <property type="entry name" value="Arginine--tRNA ligase"/>
    <property type="match status" value="1"/>
</dbReference>
<name>A0A1Y2K8Y0_9PROT</name>
<keyword evidence="7 11" id="KW-0067">ATP-binding</keyword>
<dbReference type="Gene3D" id="1.10.730.10">
    <property type="entry name" value="Isoleucyl-tRNA Synthetase, Domain 1"/>
    <property type="match status" value="1"/>
</dbReference>
<dbReference type="InterPro" id="IPR008909">
    <property type="entry name" value="DALR_anticod-bd"/>
</dbReference>
<keyword evidence="16" id="KW-1185">Reference proteome</keyword>
<evidence type="ECO:0000313" key="16">
    <source>
        <dbReference type="Proteomes" id="UP000194003"/>
    </source>
</evidence>
<dbReference type="SMART" id="SM00836">
    <property type="entry name" value="DALR_1"/>
    <property type="match status" value="1"/>
</dbReference>
<dbReference type="OrthoDB" id="9803211at2"/>
<keyword evidence="6 11" id="KW-0547">Nucleotide-binding</keyword>
<evidence type="ECO:0000256" key="2">
    <source>
        <dbReference type="ARBA" id="ARBA00005594"/>
    </source>
</evidence>
<dbReference type="GO" id="GO:0005524">
    <property type="term" value="F:ATP binding"/>
    <property type="evidence" value="ECO:0007669"/>
    <property type="project" value="UniProtKB-UniRule"/>
</dbReference>
<dbReference type="HAMAP" id="MF_00123">
    <property type="entry name" value="Arg_tRNA_synth"/>
    <property type="match status" value="1"/>
</dbReference>
<evidence type="ECO:0000256" key="9">
    <source>
        <dbReference type="ARBA" id="ARBA00023146"/>
    </source>
</evidence>
<dbReference type="GO" id="GO:0005737">
    <property type="term" value="C:cytoplasm"/>
    <property type="evidence" value="ECO:0007669"/>
    <property type="project" value="UniProtKB-SubCell"/>
</dbReference>
<evidence type="ECO:0000256" key="6">
    <source>
        <dbReference type="ARBA" id="ARBA00022741"/>
    </source>
</evidence>
<keyword evidence="9 11" id="KW-0030">Aminoacyl-tRNA synthetase</keyword>
<dbReference type="SUPFAM" id="SSF52374">
    <property type="entry name" value="Nucleotidylyl transferase"/>
    <property type="match status" value="1"/>
</dbReference>
<evidence type="ECO:0000256" key="10">
    <source>
        <dbReference type="ARBA" id="ARBA00049339"/>
    </source>
</evidence>
<dbReference type="Gene3D" id="3.40.50.620">
    <property type="entry name" value="HUPs"/>
    <property type="match status" value="1"/>
</dbReference>
<dbReference type="SUPFAM" id="SSF55190">
    <property type="entry name" value="Arginyl-tRNA synthetase (ArgRS), N-terminal 'additional' domain"/>
    <property type="match status" value="1"/>
</dbReference>
<dbReference type="GO" id="GO:0006420">
    <property type="term" value="P:arginyl-tRNA aminoacylation"/>
    <property type="evidence" value="ECO:0007669"/>
    <property type="project" value="UniProtKB-UniRule"/>
</dbReference>
<evidence type="ECO:0000256" key="3">
    <source>
        <dbReference type="ARBA" id="ARBA00011245"/>
    </source>
</evidence>
<comment type="subunit">
    <text evidence="3 11">Monomer.</text>
</comment>
<dbReference type="PRINTS" id="PR01038">
    <property type="entry name" value="TRNASYNTHARG"/>
</dbReference>
<accession>A0A1Y2K8Y0</accession>
<evidence type="ECO:0000256" key="7">
    <source>
        <dbReference type="ARBA" id="ARBA00022840"/>
    </source>
</evidence>
<proteinExistence type="inferred from homology"/>
<sequence>MRDSLKAAIDHALTALVAQGDLPEGTDFSNVRVERPREKSHGDFSTNAALALSKAARCKPRDLAEKLIAALPADGDVESCEIAGPGFINFRMSPNRLRAVISDVFAAGANYGRGDWGGGEKVLLEYVSANPTGPMHVGHGRGAVTGDALSRILDAAGYDVTREYYINDAGGQIYVLGKSVLLRYAELFGDAITIPDGCYPSEYVIDIAQRIRDKDGDKWLTIARENPDAAPRELLVQAMDVVLGWIRQDLEKLEIRFDEWFSEYALHSEGAVAHAIDVLASRGCLYEGVLEPPKGKQPEDWEARPQRLFKATDFGDEVDRPIQKSDGSYTYFAADIAYHLNKLERGYGRLINVWGADHGGYVKRVEAAIEALTGRKNVLDVRLVQMVNLTRGGEPVKMSKRAGNFVTLREVTDETGADAVRFWFLTRAGTSQLDFDLDLAVSKSNENPVYYVQYAHARVCSLWRQAAEKGLGMDESRIAEADLSALGEAAELDLIRLMDLFPEVVQGAAESHEPHRIPYYLLELAAALHAFYNGHRVLGEDVALRDARMALMTAVRQVIANGLQLIGVQATEQM</sequence>
<dbReference type="PROSITE" id="PS00178">
    <property type="entry name" value="AA_TRNA_LIGASE_I"/>
    <property type="match status" value="1"/>
</dbReference>
<dbReference type="Gene3D" id="3.30.1360.70">
    <property type="entry name" value="Arginyl tRNA synthetase N-terminal domain"/>
    <property type="match status" value="1"/>
</dbReference>
<dbReference type="GO" id="GO:0004814">
    <property type="term" value="F:arginine-tRNA ligase activity"/>
    <property type="evidence" value="ECO:0007669"/>
    <property type="project" value="UniProtKB-UniRule"/>
</dbReference>
<dbReference type="SMART" id="SM01016">
    <property type="entry name" value="Arg_tRNA_synt_N"/>
    <property type="match status" value="1"/>
</dbReference>
<comment type="catalytic activity">
    <reaction evidence="10 11">
        <text>tRNA(Arg) + L-arginine + ATP = L-arginyl-tRNA(Arg) + AMP + diphosphate</text>
        <dbReference type="Rhea" id="RHEA:20301"/>
        <dbReference type="Rhea" id="RHEA-COMP:9658"/>
        <dbReference type="Rhea" id="RHEA-COMP:9673"/>
        <dbReference type="ChEBI" id="CHEBI:30616"/>
        <dbReference type="ChEBI" id="CHEBI:32682"/>
        <dbReference type="ChEBI" id="CHEBI:33019"/>
        <dbReference type="ChEBI" id="CHEBI:78442"/>
        <dbReference type="ChEBI" id="CHEBI:78513"/>
        <dbReference type="ChEBI" id="CHEBI:456215"/>
        <dbReference type="EC" id="6.1.1.19"/>
    </reaction>
</comment>
<evidence type="ECO:0000259" key="14">
    <source>
        <dbReference type="SMART" id="SM01016"/>
    </source>
</evidence>
<keyword evidence="4 11" id="KW-0963">Cytoplasm</keyword>
<dbReference type="CDD" id="cd00671">
    <property type="entry name" value="ArgRS_core"/>
    <property type="match status" value="1"/>
</dbReference>